<organism evidence="1">
    <name type="scientific">mine drainage metagenome</name>
    <dbReference type="NCBI Taxonomy" id="410659"/>
    <lineage>
        <taxon>unclassified sequences</taxon>
        <taxon>metagenomes</taxon>
        <taxon>ecological metagenomes</taxon>
    </lineage>
</organism>
<name>A0A1J5S612_9ZZZZ</name>
<evidence type="ECO:0000313" key="1">
    <source>
        <dbReference type="EMBL" id="OIQ97227.1"/>
    </source>
</evidence>
<proteinExistence type="predicted"/>
<sequence length="519" mass="52111">MLAASLPPFFNVPFANGAGASYIRAIPLASQIGVTPGAASLVDGFPPLCFLPVSAGGVPPFGQDMNGILNEITANLQWLQAGGVPAYNAAFSAAIGGYPQGSVLKKAAAVGFWISTADNNASDPDTGGAGWEDYSTALLASAVLTGTPTAPTPATGDDSARIATTAFVAGALGDVKGNAAGWGSFSTPQTIGHANAGGCWDINANVLIQVDTSALAAGDRFFLVANNSAFTLQRVDGGAIGVLGYTNFSVPVAIPQGDSIELTWQGSALVVTGGSFCAVYSHGVPALINAALVPYETIANASAVAGNWSSVAGNGNAAITLTAASYGQLTILEAPAGTVQTVTLPPPVDGRKIGLINFTGTLPGASLVAATGGIYGPGGTYDYHSAGTALVLPYGATAVFTSDGSNWIFESGSLATLGINQPPVDVAGSRAFNTTFTNLTGRPLPVHVDGLASQSAQTMEALVTDGAGNAVTIFGTAAGSANWSASIDFTVPPNGTYKVWPSAGSFSSVHWVEMRTRGL</sequence>
<gene>
    <name evidence="1" type="ORF">GALL_207810</name>
</gene>
<protein>
    <submittedName>
        <fullName evidence="1">Uncharacterized protein</fullName>
    </submittedName>
</protein>
<comment type="caution">
    <text evidence="1">The sequence shown here is derived from an EMBL/GenBank/DDBJ whole genome shotgun (WGS) entry which is preliminary data.</text>
</comment>
<dbReference type="AlphaFoldDB" id="A0A1J5S612"/>
<reference evidence="1" key="1">
    <citation type="submission" date="2016-10" db="EMBL/GenBank/DDBJ databases">
        <title>Sequence of Gallionella enrichment culture.</title>
        <authorList>
            <person name="Poehlein A."/>
            <person name="Muehling M."/>
            <person name="Daniel R."/>
        </authorList>
    </citation>
    <scope>NUCLEOTIDE SEQUENCE</scope>
</reference>
<accession>A0A1J5S612</accession>
<dbReference type="EMBL" id="MLJW01000136">
    <property type="protein sequence ID" value="OIQ97227.1"/>
    <property type="molecule type" value="Genomic_DNA"/>
</dbReference>